<comment type="caution">
    <text evidence="1">The sequence shown here is derived from an EMBL/GenBank/DDBJ whole genome shotgun (WGS) entry which is preliminary data.</text>
</comment>
<organism evidence="1 2">
    <name type="scientific">Sporanaerobium hydrogeniformans</name>
    <dbReference type="NCBI Taxonomy" id="3072179"/>
    <lineage>
        <taxon>Bacteria</taxon>
        <taxon>Bacillati</taxon>
        <taxon>Bacillota</taxon>
        <taxon>Clostridia</taxon>
        <taxon>Lachnospirales</taxon>
        <taxon>Lachnospiraceae</taxon>
        <taxon>Sporanaerobium</taxon>
    </lineage>
</organism>
<accession>A0AC61DCJ2</accession>
<proteinExistence type="predicted"/>
<keyword evidence="2" id="KW-1185">Reference proteome</keyword>
<dbReference type="Proteomes" id="UP000224460">
    <property type="component" value="Unassembled WGS sequence"/>
</dbReference>
<gene>
    <name evidence="1" type="ORF">CS063_10275</name>
</gene>
<name>A0AC61DCJ2_9FIRM</name>
<evidence type="ECO:0000313" key="1">
    <source>
        <dbReference type="EMBL" id="PHV70466.1"/>
    </source>
</evidence>
<evidence type="ECO:0000313" key="2">
    <source>
        <dbReference type="Proteomes" id="UP000224460"/>
    </source>
</evidence>
<dbReference type="EMBL" id="PEDL01000010">
    <property type="protein sequence ID" value="PHV70466.1"/>
    <property type="molecule type" value="Genomic_DNA"/>
</dbReference>
<protein>
    <submittedName>
        <fullName evidence="1">Uncharacterized protein</fullName>
    </submittedName>
</protein>
<reference evidence="1" key="1">
    <citation type="submission" date="2017-10" db="EMBL/GenBank/DDBJ databases">
        <title>Genome sequence of cellulolytic Lachnospiraceae bacterium XHS1971 isolated from hotspring sediment.</title>
        <authorList>
            <person name="Vasudevan G."/>
            <person name="Joshi A.J."/>
            <person name="Hivarkar S."/>
            <person name="Lanjekar V.B."/>
            <person name="Dhakephalkar P.K."/>
            <person name="Dagar S."/>
        </authorList>
    </citation>
    <scope>NUCLEOTIDE SEQUENCE</scope>
    <source>
        <strain evidence="1">XHS1971</strain>
    </source>
</reference>
<sequence>MEVGIMREKELAIFCTQIEMILKAGITLSEGVGMIAEDIEEHTLANHFKRIEKYLEEGRTLHDALEEEGSFPSYMVHMVKIGSLSGRMEEVMGALGHYYDREDQLRQSVRGAVFYPLLLCFMMFVVMLFLSIKVLPVFEKVFNTLGGSLVGLAHYFMRFGELLSRYIYGVVGIMGVVLISVILLLKTQKGTTFIKNLINHLKITEKIAISRFASALSLMLASGMDTEEALKTALMAIENKKVQARGEESILLMESGKGFIEALREGNFFSSLTLRKLSIGLRTGNLDEVMVQVANQYDEEVQEALAKVVSLIEPILVGILAVVIGSVLLSVMLPLMGIMASIG</sequence>